<feature type="compositionally biased region" description="Basic residues" evidence="16">
    <location>
        <begin position="500"/>
        <end position="518"/>
    </location>
</feature>
<dbReference type="FunFam" id="3.40.50.300:FF:001195">
    <property type="entry name" value="DNA repair protein rad50"/>
    <property type="match status" value="1"/>
</dbReference>
<evidence type="ECO:0000256" key="1">
    <source>
        <dbReference type="ARBA" id="ARBA00001947"/>
    </source>
</evidence>
<feature type="coiled-coil region" evidence="15">
    <location>
        <begin position="268"/>
        <end position="302"/>
    </location>
</feature>
<comment type="catalytic activity">
    <reaction evidence="14">
        <text>ATP + H2O = ADP + phosphate + H(+)</text>
        <dbReference type="Rhea" id="RHEA:13065"/>
        <dbReference type="ChEBI" id="CHEBI:15377"/>
        <dbReference type="ChEBI" id="CHEBI:15378"/>
        <dbReference type="ChEBI" id="CHEBI:30616"/>
        <dbReference type="ChEBI" id="CHEBI:43474"/>
        <dbReference type="ChEBI" id="CHEBI:456216"/>
    </reaction>
</comment>
<gene>
    <name evidence="18" type="ORF">DAEQUDRAFT_351641</name>
</gene>
<keyword evidence="11 15" id="KW-0175">Coiled coil</keyword>
<dbReference type="Pfam" id="PF13476">
    <property type="entry name" value="AAA_23"/>
    <property type="match status" value="1"/>
</dbReference>
<dbReference type="PANTHER" id="PTHR18867">
    <property type="entry name" value="RAD50"/>
    <property type="match status" value="1"/>
</dbReference>
<feature type="domain" description="Rad50/SbcC-type AAA" evidence="17">
    <location>
        <begin position="6"/>
        <end position="222"/>
    </location>
</feature>
<keyword evidence="8" id="KW-0227">DNA damage</keyword>
<dbReference type="GO" id="GO:0070192">
    <property type="term" value="P:chromosome organization involved in meiotic cell cycle"/>
    <property type="evidence" value="ECO:0007669"/>
    <property type="project" value="TreeGrafter"/>
</dbReference>
<protein>
    <recommendedName>
        <fullName evidence="5">DNA repair protein RAD50</fullName>
    </recommendedName>
</protein>
<evidence type="ECO:0000256" key="7">
    <source>
        <dbReference type="ARBA" id="ARBA00022723"/>
    </source>
</evidence>
<dbReference type="EMBL" id="KV429035">
    <property type="protein sequence ID" value="KZT73728.1"/>
    <property type="molecule type" value="Genomic_DNA"/>
</dbReference>
<dbReference type="GO" id="GO:0003691">
    <property type="term" value="F:double-stranded telomeric DNA binding"/>
    <property type="evidence" value="ECO:0007669"/>
    <property type="project" value="TreeGrafter"/>
</dbReference>
<dbReference type="Proteomes" id="UP000076727">
    <property type="component" value="Unassembled WGS sequence"/>
</dbReference>
<evidence type="ECO:0000259" key="17">
    <source>
        <dbReference type="Pfam" id="PF13476"/>
    </source>
</evidence>
<comment type="subcellular location">
    <subcellularLocation>
        <location evidence="3">Chromosome</location>
    </subcellularLocation>
    <subcellularLocation>
        <location evidence="2">Nucleus</location>
    </subcellularLocation>
</comment>
<feature type="compositionally biased region" description="Polar residues" evidence="16">
    <location>
        <begin position="453"/>
        <end position="463"/>
    </location>
</feature>
<evidence type="ECO:0000256" key="16">
    <source>
        <dbReference type="SAM" id="MobiDB-lite"/>
    </source>
</evidence>
<keyword evidence="6" id="KW-0158">Chromosome</keyword>
<keyword evidence="13" id="KW-0539">Nucleus</keyword>
<evidence type="ECO:0000313" key="18">
    <source>
        <dbReference type="EMBL" id="KZT73728.1"/>
    </source>
</evidence>
<keyword evidence="19" id="KW-1185">Reference proteome</keyword>
<dbReference type="PANTHER" id="PTHR18867:SF12">
    <property type="entry name" value="DNA REPAIR PROTEIN RAD50"/>
    <property type="match status" value="1"/>
</dbReference>
<dbReference type="GO" id="GO:0016887">
    <property type="term" value="F:ATP hydrolysis activity"/>
    <property type="evidence" value="ECO:0007669"/>
    <property type="project" value="InterPro"/>
</dbReference>
<evidence type="ECO:0000256" key="5">
    <source>
        <dbReference type="ARBA" id="ARBA00017893"/>
    </source>
</evidence>
<evidence type="ECO:0000256" key="9">
    <source>
        <dbReference type="ARBA" id="ARBA00022801"/>
    </source>
</evidence>
<dbReference type="GO" id="GO:0051880">
    <property type="term" value="F:G-quadruplex DNA binding"/>
    <property type="evidence" value="ECO:0007669"/>
    <property type="project" value="TreeGrafter"/>
</dbReference>
<dbReference type="InterPro" id="IPR038729">
    <property type="entry name" value="Rad50/SbcC_AAA"/>
</dbReference>
<keyword evidence="12" id="KW-0234">DNA repair</keyword>
<evidence type="ECO:0000256" key="13">
    <source>
        <dbReference type="ARBA" id="ARBA00023242"/>
    </source>
</evidence>
<dbReference type="Gene3D" id="3.40.50.300">
    <property type="entry name" value="P-loop containing nucleotide triphosphate hydrolases"/>
    <property type="match status" value="1"/>
</dbReference>
<dbReference type="GO" id="GO:0046872">
    <property type="term" value="F:metal ion binding"/>
    <property type="evidence" value="ECO:0007669"/>
    <property type="project" value="UniProtKB-KW"/>
</dbReference>
<comment type="cofactor">
    <cofactor evidence="1">
        <name>Zn(2+)</name>
        <dbReference type="ChEBI" id="CHEBI:29105"/>
    </cofactor>
</comment>
<evidence type="ECO:0000256" key="11">
    <source>
        <dbReference type="ARBA" id="ARBA00023054"/>
    </source>
</evidence>
<keyword evidence="7" id="KW-0479">Metal-binding</keyword>
<dbReference type="GO" id="GO:0007004">
    <property type="term" value="P:telomere maintenance via telomerase"/>
    <property type="evidence" value="ECO:0007669"/>
    <property type="project" value="TreeGrafter"/>
</dbReference>
<evidence type="ECO:0000256" key="10">
    <source>
        <dbReference type="ARBA" id="ARBA00022833"/>
    </source>
</evidence>
<dbReference type="AlphaFoldDB" id="A0A165TNZ7"/>
<accession>A0A165TNZ7</accession>
<evidence type="ECO:0000256" key="3">
    <source>
        <dbReference type="ARBA" id="ARBA00004286"/>
    </source>
</evidence>
<comment type="similarity">
    <text evidence="4">Belongs to the SMC family. RAD50 subfamily.</text>
</comment>
<feature type="region of interest" description="Disordered" evidence="16">
    <location>
        <begin position="491"/>
        <end position="527"/>
    </location>
</feature>
<sequence>MASLDKLAIRGIRSFDDKQISVIEFFTPVTVIVGHNGSGKTTIIECLKYATTGDQPPNTRGGAFVHDPKMANEKEVKAQVKLRFWSANRTRMLAVRNLSVTMKKTGALTMKTLESILAVADEKKGSASRGAISTKCAEMDAEIPNLLGVSKAVLENVIFCHQEDSYWPLAEPSVLKKKFDDIFEATKYTKALDNIKALRKDRVADLKAEKERLESLQKEKTHADKLKTRISDLSSTISSKQTEYEETKSRYNDLVKANARFYESATKFRETYMKVDSLNEKKSRYEEELAVARENVRELDGTDQELADRLKNFDDHVMKQKQKQRTETEKAQDIDEELTSVRKEHVDLIGTQGQLVAEEKAQERLVAEREELVREISGRHQIKGYDHTPLSKQEVADFQEKLREMKKRQNLETDRLQVCLDSFMPGRTFQVLSGSRKRARPAATSTTRIQGGCTLSSKATNSRRPPRRTESVPLSLDWLRPKRRLIAQVRWPHSSARCRPTSRRRSAGSRTLRRRSRRATSSSDCPI</sequence>
<dbReference type="GO" id="GO:0030870">
    <property type="term" value="C:Mre11 complex"/>
    <property type="evidence" value="ECO:0007669"/>
    <property type="project" value="TreeGrafter"/>
</dbReference>
<evidence type="ECO:0000256" key="12">
    <source>
        <dbReference type="ARBA" id="ARBA00023204"/>
    </source>
</evidence>
<reference evidence="18 19" key="1">
    <citation type="journal article" date="2016" name="Mol. Biol. Evol.">
        <title>Comparative Genomics of Early-Diverging Mushroom-Forming Fungi Provides Insights into the Origins of Lignocellulose Decay Capabilities.</title>
        <authorList>
            <person name="Nagy L.G."/>
            <person name="Riley R."/>
            <person name="Tritt A."/>
            <person name="Adam C."/>
            <person name="Daum C."/>
            <person name="Floudas D."/>
            <person name="Sun H."/>
            <person name="Yadav J.S."/>
            <person name="Pangilinan J."/>
            <person name="Larsson K.H."/>
            <person name="Matsuura K."/>
            <person name="Barry K."/>
            <person name="Labutti K."/>
            <person name="Kuo R."/>
            <person name="Ohm R.A."/>
            <person name="Bhattacharya S.S."/>
            <person name="Shirouzu T."/>
            <person name="Yoshinaga Y."/>
            <person name="Martin F.M."/>
            <person name="Grigoriev I.V."/>
            <person name="Hibbett D.S."/>
        </authorList>
    </citation>
    <scope>NUCLEOTIDE SEQUENCE [LARGE SCALE GENOMIC DNA]</scope>
    <source>
        <strain evidence="18 19">L-15889</strain>
    </source>
</reference>
<dbReference type="GO" id="GO:0006302">
    <property type="term" value="P:double-strand break repair"/>
    <property type="evidence" value="ECO:0007669"/>
    <property type="project" value="InterPro"/>
</dbReference>
<name>A0A165TNZ7_9APHY</name>
<dbReference type="GO" id="GO:0043047">
    <property type="term" value="F:single-stranded telomeric DNA binding"/>
    <property type="evidence" value="ECO:0007669"/>
    <property type="project" value="TreeGrafter"/>
</dbReference>
<proteinExistence type="inferred from homology"/>
<evidence type="ECO:0000256" key="2">
    <source>
        <dbReference type="ARBA" id="ARBA00004123"/>
    </source>
</evidence>
<evidence type="ECO:0000313" key="19">
    <source>
        <dbReference type="Proteomes" id="UP000076727"/>
    </source>
</evidence>
<keyword evidence="10" id="KW-0862">Zinc</keyword>
<dbReference type="STRING" id="1314783.A0A165TNZ7"/>
<evidence type="ECO:0000256" key="8">
    <source>
        <dbReference type="ARBA" id="ARBA00022763"/>
    </source>
</evidence>
<feature type="region of interest" description="Disordered" evidence="16">
    <location>
        <begin position="453"/>
        <end position="474"/>
    </location>
</feature>
<feature type="coiled-coil region" evidence="15">
    <location>
        <begin position="196"/>
        <end position="226"/>
    </location>
</feature>
<keyword evidence="9" id="KW-0378">Hydrolase</keyword>
<dbReference type="InterPro" id="IPR027417">
    <property type="entry name" value="P-loop_NTPase"/>
</dbReference>
<evidence type="ECO:0000256" key="6">
    <source>
        <dbReference type="ARBA" id="ARBA00022454"/>
    </source>
</evidence>
<evidence type="ECO:0000256" key="14">
    <source>
        <dbReference type="ARBA" id="ARBA00049360"/>
    </source>
</evidence>
<dbReference type="GO" id="GO:0000794">
    <property type="term" value="C:condensed nuclear chromosome"/>
    <property type="evidence" value="ECO:0007669"/>
    <property type="project" value="TreeGrafter"/>
</dbReference>
<dbReference type="GO" id="GO:0000722">
    <property type="term" value="P:telomere maintenance via recombination"/>
    <property type="evidence" value="ECO:0007669"/>
    <property type="project" value="TreeGrafter"/>
</dbReference>
<organism evidence="18 19">
    <name type="scientific">Daedalea quercina L-15889</name>
    <dbReference type="NCBI Taxonomy" id="1314783"/>
    <lineage>
        <taxon>Eukaryota</taxon>
        <taxon>Fungi</taxon>
        <taxon>Dikarya</taxon>
        <taxon>Basidiomycota</taxon>
        <taxon>Agaricomycotina</taxon>
        <taxon>Agaricomycetes</taxon>
        <taxon>Polyporales</taxon>
        <taxon>Fomitopsis</taxon>
    </lineage>
</organism>
<evidence type="ECO:0000256" key="4">
    <source>
        <dbReference type="ARBA" id="ARBA00009439"/>
    </source>
</evidence>
<evidence type="ECO:0000256" key="15">
    <source>
        <dbReference type="SAM" id="Coils"/>
    </source>
</evidence>
<dbReference type="OrthoDB" id="18797at2759"/>
<dbReference type="SUPFAM" id="SSF52540">
    <property type="entry name" value="P-loop containing nucleoside triphosphate hydrolases"/>
    <property type="match status" value="1"/>
</dbReference>